<evidence type="ECO:0000313" key="8">
    <source>
        <dbReference type="EMBL" id="KOA89472.1"/>
    </source>
</evidence>
<proteinExistence type="inferred from homology"/>
<dbReference type="HAMAP" id="MF_02069">
    <property type="entry name" value="TarJ"/>
    <property type="match status" value="1"/>
</dbReference>
<reference evidence="8 9" key="1">
    <citation type="submission" date="2015-07" db="EMBL/GenBank/DDBJ databases">
        <title>Draft genome sequences of 17 French Clostridium botulinum group III.</title>
        <authorList>
            <person name="Woudstra C."/>
            <person name="Le Marechal C."/>
            <person name="Souillard R."/>
            <person name="Bayon-Auboyer M.-H."/>
            <person name="Dessouter D."/>
            <person name="Fach P."/>
        </authorList>
    </citation>
    <scope>NUCLEOTIDE SEQUENCE [LARGE SCALE GENOMIC DNA]</scope>
    <source>
        <strain evidence="8 9">12LNRI-CD</strain>
    </source>
</reference>
<protein>
    <recommendedName>
        <fullName evidence="6">Ribulose-5-phosphate reductase</fullName>
        <shortName evidence="6">Ribulose-5-P reductase</shortName>
        <ecNumber evidence="6">1.1.1.405</ecNumber>
    </recommendedName>
    <alternativeName>
        <fullName evidence="6">Ribitol-5-phosphate dehydrogenase</fullName>
    </alternativeName>
</protein>
<feature type="binding site" evidence="6">
    <location>
        <position position="142"/>
    </location>
    <ligand>
        <name>Zn(2+)</name>
        <dbReference type="ChEBI" id="CHEBI:29105"/>
        <note>catalytic</note>
    </ligand>
</feature>
<dbReference type="InterPro" id="IPR036291">
    <property type="entry name" value="NAD(P)-bd_dom_sf"/>
</dbReference>
<comment type="function">
    <text evidence="6">Catalyzes the NADPH dependent reduction of D-ribulose 5-phosphate to D-ribitol 5-phosphate.</text>
</comment>
<dbReference type="EMBL" id="LGVR01000017">
    <property type="protein sequence ID" value="KOA89472.1"/>
    <property type="molecule type" value="Genomic_DNA"/>
</dbReference>
<feature type="binding site" evidence="6">
    <location>
        <position position="63"/>
    </location>
    <ligand>
        <name>Zn(2+)</name>
        <dbReference type="ChEBI" id="CHEBI:29105"/>
        <note>catalytic</note>
    </ligand>
</feature>
<dbReference type="Pfam" id="PF08240">
    <property type="entry name" value="ADH_N"/>
    <property type="match status" value="1"/>
</dbReference>
<dbReference type="InterPro" id="IPR011032">
    <property type="entry name" value="GroES-like_sf"/>
</dbReference>
<name>A0A9Q1ZEI4_CLOBO</name>
<keyword evidence="5 6" id="KW-0560">Oxidoreductase</keyword>
<keyword evidence="6" id="KW-0521">NADP</keyword>
<gene>
    <name evidence="8" type="ORF">ADU74_04325</name>
</gene>
<evidence type="ECO:0000256" key="6">
    <source>
        <dbReference type="HAMAP-Rule" id="MF_02069"/>
    </source>
</evidence>
<evidence type="ECO:0000313" key="9">
    <source>
        <dbReference type="Proteomes" id="UP000037540"/>
    </source>
</evidence>
<dbReference type="InterPro" id="IPR034710">
    <property type="entry name" value="TarJ"/>
</dbReference>
<feature type="binding site" evidence="6">
    <location>
        <position position="64"/>
    </location>
    <ligand>
        <name>Zn(2+)</name>
        <dbReference type="ChEBI" id="CHEBI:29105"/>
        <note>catalytic</note>
    </ligand>
</feature>
<dbReference type="Gene3D" id="3.90.180.10">
    <property type="entry name" value="Medium-chain alcohol dehydrogenases, catalytic domain"/>
    <property type="match status" value="1"/>
</dbReference>
<keyword evidence="3 6" id="KW-0479">Metal-binding</keyword>
<dbReference type="GO" id="GO:0050256">
    <property type="term" value="F:ribitol-5-phosphate 2-dehydrogenase [NAD(P)+] activity"/>
    <property type="evidence" value="ECO:0007669"/>
    <property type="project" value="UniProtKB-UniRule"/>
</dbReference>
<evidence type="ECO:0000259" key="7">
    <source>
        <dbReference type="Pfam" id="PF08240"/>
    </source>
</evidence>
<evidence type="ECO:0000256" key="1">
    <source>
        <dbReference type="ARBA" id="ARBA00001947"/>
    </source>
</evidence>
<dbReference type="GO" id="GO:0008270">
    <property type="term" value="F:zinc ion binding"/>
    <property type="evidence" value="ECO:0007669"/>
    <property type="project" value="UniProtKB-UniRule"/>
</dbReference>
<comment type="cofactor">
    <cofactor evidence="1 6">
        <name>Zn(2+)</name>
        <dbReference type="ChEBI" id="CHEBI:29105"/>
    </cofactor>
</comment>
<dbReference type="Gene3D" id="3.40.50.720">
    <property type="entry name" value="NAD(P)-binding Rossmann-like Domain"/>
    <property type="match status" value="1"/>
</dbReference>
<dbReference type="AlphaFoldDB" id="A0A9Q1ZEI4"/>
<dbReference type="PANTHER" id="PTHR43350">
    <property type="entry name" value="NAD-DEPENDENT ALCOHOL DEHYDROGENASE"/>
    <property type="match status" value="1"/>
</dbReference>
<dbReference type="PANTHER" id="PTHR43350:SF19">
    <property type="entry name" value="D-GULOSIDE 3-DEHYDROGENASE"/>
    <property type="match status" value="1"/>
</dbReference>
<evidence type="ECO:0000256" key="5">
    <source>
        <dbReference type="ARBA" id="ARBA00023002"/>
    </source>
</evidence>
<comment type="catalytic activity">
    <reaction evidence="6">
        <text>D-ribitol 5-phosphate + NADP(+) = D-ribulose 5-phosphate + NADPH + H(+)</text>
        <dbReference type="Rhea" id="RHEA:19921"/>
        <dbReference type="ChEBI" id="CHEBI:15378"/>
        <dbReference type="ChEBI" id="CHEBI:57695"/>
        <dbReference type="ChEBI" id="CHEBI:57783"/>
        <dbReference type="ChEBI" id="CHEBI:58121"/>
        <dbReference type="ChEBI" id="CHEBI:58349"/>
        <dbReference type="EC" id="1.1.1.405"/>
    </reaction>
</comment>
<dbReference type="Proteomes" id="UP000037540">
    <property type="component" value="Unassembled WGS sequence"/>
</dbReference>
<dbReference type="EC" id="1.1.1.405" evidence="6"/>
<evidence type="ECO:0000256" key="3">
    <source>
        <dbReference type="ARBA" id="ARBA00022723"/>
    </source>
</evidence>
<accession>A0A9Q1ZEI4</accession>
<dbReference type="InterPro" id="IPR013154">
    <property type="entry name" value="ADH-like_N"/>
</dbReference>
<keyword evidence="4 6" id="KW-0862">Zinc</keyword>
<comment type="caution">
    <text evidence="8">The sequence shown here is derived from an EMBL/GenBank/DDBJ whole genome shotgun (WGS) entry which is preliminary data.</text>
</comment>
<feature type="domain" description="Alcohol dehydrogenase-like N-terminal" evidence="7">
    <location>
        <begin position="25"/>
        <end position="130"/>
    </location>
</feature>
<dbReference type="OrthoDB" id="1700359at2"/>
<sequence>MINYIYQLVAPKIIAVKYVDINVKNKILVRPEYMAICHADQRYYLGQRSPKIMRKKLPMALIHECCGKVVYDSSGTYEKGQRVVMIPNTPTSDSDVIFENYHKGSYFLSSGYDGFMRELIYMPLNRVVPYDEIKPQIAAITEFVSVAVHAITRFDMIAHKKREIIGIWGDGSLSYTVASMVKELYPLSKIVVVGKHENKLSHFSFVDNTYTIEYLPSDFEVDHAFECTGGEGSYYAIDDIINYINPQGTIALMGVSENKVPVYTRNVLEKGLIFVGCSRSGKMDFEKAIELMKKPNIQNRLATIVYEDKPVSTIDDIHKVFEYDLTRPFKTVFKWCM</sequence>
<dbReference type="RefSeq" id="WP_019278284.1">
    <property type="nucleotide sequence ID" value="NZ_LGVO01000064.1"/>
</dbReference>
<organism evidence="8 9">
    <name type="scientific">Clostridium botulinum</name>
    <dbReference type="NCBI Taxonomy" id="1491"/>
    <lineage>
        <taxon>Bacteria</taxon>
        <taxon>Bacillati</taxon>
        <taxon>Bacillota</taxon>
        <taxon>Clostridia</taxon>
        <taxon>Eubacteriales</taxon>
        <taxon>Clostridiaceae</taxon>
        <taxon>Clostridium</taxon>
    </lineage>
</organism>
<dbReference type="SUPFAM" id="SSF50129">
    <property type="entry name" value="GroES-like"/>
    <property type="match status" value="1"/>
</dbReference>
<dbReference type="SUPFAM" id="SSF51735">
    <property type="entry name" value="NAD(P)-binding Rossmann-fold domains"/>
    <property type="match status" value="1"/>
</dbReference>
<evidence type="ECO:0000256" key="2">
    <source>
        <dbReference type="ARBA" id="ARBA00008072"/>
    </source>
</evidence>
<evidence type="ECO:0000256" key="4">
    <source>
        <dbReference type="ARBA" id="ARBA00022833"/>
    </source>
</evidence>
<feature type="binding site" evidence="6">
    <location>
        <position position="37"/>
    </location>
    <ligand>
        <name>Zn(2+)</name>
        <dbReference type="ChEBI" id="CHEBI:29105"/>
        <note>catalytic</note>
    </ligand>
</feature>
<comment type="similarity">
    <text evidence="2 6">Belongs to the zinc-containing alcohol dehydrogenase family.</text>
</comment>